<feature type="compositionally biased region" description="Acidic residues" evidence="1">
    <location>
        <begin position="109"/>
        <end position="122"/>
    </location>
</feature>
<reference evidence="2" key="1">
    <citation type="journal article" date="2015" name="Nature">
        <title>Complex archaea that bridge the gap between prokaryotes and eukaryotes.</title>
        <authorList>
            <person name="Spang A."/>
            <person name="Saw J.H."/>
            <person name="Jorgensen S.L."/>
            <person name="Zaremba-Niedzwiedzka K."/>
            <person name="Martijn J."/>
            <person name="Lind A.E."/>
            <person name="van Eijk R."/>
            <person name="Schleper C."/>
            <person name="Guy L."/>
            <person name="Ettema T.J."/>
        </authorList>
    </citation>
    <scope>NUCLEOTIDE SEQUENCE</scope>
</reference>
<gene>
    <name evidence="2" type="ORF">LCGC14_0631220</name>
</gene>
<dbReference type="AlphaFoldDB" id="A0A0F9R1V2"/>
<comment type="caution">
    <text evidence="2">The sequence shown here is derived from an EMBL/GenBank/DDBJ whole genome shotgun (WGS) entry which is preliminary data.</text>
</comment>
<dbReference type="EMBL" id="LAZR01001105">
    <property type="protein sequence ID" value="KKN50600.1"/>
    <property type="molecule type" value="Genomic_DNA"/>
</dbReference>
<accession>A0A0F9R1V2</accession>
<feature type="region of interest" description="Disordered" evidence="1">
    <location>
        <begin position="87"/>
        <end position="122"/>
    </location>
</feature>
<feature type="compositionally biased region" description="Low complexity" evidence="1">
    <location>
        <begin position="91"/>
        <end position="108"/>
    </location>
</feature>
<evidence type="ECO:0000256" key="1">
    <source>
        <dbReference type="SAM" id="MobiDB-lite"/>
    </source>
</evidence>
<proteinExistence type="predicted"/>
<organism evidence="2">
    <name type="scientific">marine sediment metagenome</name>
    <dbReference type="NCBI Taxonomy" id="412755"/>
    <lineage>
        <taxon>unclassified sequences</taxon>
        <taxon>metagenomes</taxon>
        <taxon>ecological metagenomes</taxon>
    </lineage>
</organism>
<sequence>MKNTEDQGTWYGQIQSSRGNITVIRDEQLPPANKGRMYLYNTDRDAIIEYDETIVAPKLIELSEEDKQQVKAKHTKAWEAARKQFVRAHTKTSTTTSSRKTESSLDLLPTDDDDSSDDDDDE</sequence>
<evidence type="ECO:0000313" key="2">
    <source>
        <dbReference type="EMBL" id="KKN50600.1"/>
    </source>
</evidence>
<protein>
    <submittedName>
        <fullName evidence="2">Uncharacterized protein</fullName>
    </submittedName>
</protein>
<name>A0A0F9R1V2_9ZZZZ</name>